<keyword evidence="4 9" id="KW-0808">Transferase</keyword>
<organism evidence="9 10">
    <name type="scientific">Stenotrophomonas indicatrix</name>
    <dbReference type="NCBI Taxonomy" id="2045451"/>
    <lineage>
        <taxon>Bacteria</taxon>
        <taxon>Pseudomonadati</taxon>
        <taxon>Pseudomonadota</taxon>
        <taxon>Gammaproteobacteria</taxon>
        <taxon>Lysobacterales</taxon>
        <taxon>Lysobacteraceae</taxon>
        <taxon>Stenotrophomonas</taxon>
    </lineage>
</organism>
<dbReference type="PANTHER" id="PTHR33908:SF11">
    <property type="entry name" value="MEMBRANE PROTEIN"/>
    <property type="match status" value="1"/>
</dbReference>
<comment type="subcellular location">
    <subcellularLocation>
        <location evidence="1">Cell membrane</location>
        <topology evidence="1">Multi-pass membrane protein</topology>
    </subcellularLocation>
</comment>
<dbReference type="GO" id="GO:0016763">
    <property type="term" value="F:pentosyltransferase activity"/>
    <property type="evidence" value="ECO:0007669"/>
    <property type="project" value="TreeGrafter"/>
</dbReference>
<dbReference type="Proteomes" id="UP000191133">
    <property type="component" value="Unassembled WGS sequence"/>
</dbReference>
<feature type="transmembrane region" description="Helical" evidence="8">
    <location>
        <begin position="73"/>
        <end position="90"/>
    </location>
</feature>
<keyword evidence="5 8" id="KW-0812">Transmembrane</keyword>
<evidence type="ECO:0000256" key="7">
    <source>
        <dbReference type="ARBA" id="ARBA00023136"/>
    </source>
</evidence>
<feature type="transmembrane region" description="Helical" evidence="8">
    <location>
        <begin position="148"/>
        <end position="168"/>
    </location>
</feature>
<evidence type="ECO:0000256" key="8">
    <source>
        <dbReference type="SAM" id="Phobius"/>
    </source>
</evidence>
<evidence type="ECO:0000313" key="9">
    <source>
        <dbReference type="EMBL" id="SLM25547.1"/>
    </source>
</evidence>
<protein>
    <submittedName>
        <fullName evidence="9">Dolichyl-phosphate-mannose-protein mannosyltransferase</fullName>
    </submittedName>
</protein>
<dbReference type="InterPro" id="IPR050297">
    <property type="entry name" value="LipidA_mod_glycosyltrf_83"/>
</dbReference>
<feature type="transmembrane region" description="Helical" evidence="8">
    <location>
        <begin position="174"/>
        <end position="207"/>
    </location>
</feature>
<feature type="transmembrane region" description="Helical" evidence="8">
    <location>
        <begin position="97"/>
        <end position="115"/>
    </location>
</feature>
<feature type="transmembrane region" description="Helical" evidence="8">
    <location>
        <begin position="289"/>
        <end position="309"/>
    </location>
</feature>
<dbReference type="EMBL" id="FWEU01000004">
    <property type="protein sequence ID" value="SLM25547.1"/>
    <property type="molecule type" value="Genomic_DNA"/>
</dbReference>
<keyword evidence="7 8" id="KW-0472">Membrane</keyword>
<evidence type="ECO:0000256" key="6">
    <source>
        <dbReference type="ARBA" id="ARBA00022989"/>
    </source>
</evidence>
<name>A0A1W1H1S2_9GAMM</name>
<dbReference type="GO" id="GO:0005886">
    <property type="term" value="C:plasma membrane"/>
    <property type="evidence" value="ECO:0007669"/>
    <property type="project" value="UniProtKB-SubCell"/>
</dbReference>
<feature type="transmembrane region" description="Helical" evidence="8">
    <location>
        <begin position="368"/>
        <end position="387"/>
    </location>
</feature>
<evidence type="ECO:0000256" key="1">
    <source>
        <dbReference type="ARBA" id="ARBA00004651"/>
    </source>
</evidence>
<feature type="transmembrane region" description="Helical" evidence="8">
    <location>
        <begin position="316"/>
        <end position="336"/>
    </location>
</feature>
<reference evidence="10" key="1">
    <citation type="submission" date="2016-10" db="EMBL/GenBank/DDBJ databases">
        <authorList>
            <person name="Varghese N."/>
        </authorList>
    </citation>
    <scope>NUCLEOTIDE SEQUENCE [LARGE SCALE GENOMIC DNA]</scope>
    <source>
        <strain evidence="10">92MFCol6.1</strain>
    </source>
</reference>
<dbReference type="GO" id="GO:0009103">
    <property type="term" value="P:lipopolysaccharide biosynthetic process"/>
    <property type="evidence" value="ECO:0007669"/>
    <property type="project" value="UniProtKB-ARBA"/>
</dbReference>
<feature type="transmembrane region" description="Helical" evidence="8">
    <location>
        <begin position="121"/>
        <end position="141"/>
    </location>
</feature>
<gene>
    <name evidence="9" type="ORF">SAMN04488690_3298</name>
</gene>
<sequence length="513" mass="56211">MKRTALPGQILLACSTVLLVWATWYSWSMPIVDAFGFRQAQTALSTEWLARGGPFFNYITPVTGAPWSIPFEFPLFQGLSALISAVTGLGTDRSGRLVSVFFQVASIWMLYRIVLEVRAERALATCVAGAFAVSPLALFWARSVMIESTAVFLGLLFVWAICLVWRGGGHRYGLLAVLAATLAALVKVTTFYGFAVFVALAFAWVVLREQGWRRAWISAHARLLGWGAASAVAALVVLVAWLDHADAMKSQTPLGASLTSAALGNWNYGTFAQRLDPAVWKKVFVDKRFADLFGSTYLFLLVALLGLLVPRTRVAVGLLLAAYIIPFMTFTNLHFVHDYYQTANQVFATSIVGLLLWWLGVSVADRRGVMLGSVAALGLSALSGWYLHDHFLPMMQSAFQPSRFSEVARVVKENTNNDDVIIVFGMDWSSEMPYLASRRAVMVPDWAPLEHYASIAKPDSALLGGGRMGAVVDCPNQLAGSGEREGYYRQILDTYAAGGRVQPAADCRIIIPR</sequence>
<feature type="transmembrane region" description="Helical" evidence="8">
    <location>
        <begin position="219"/>
        <end position="242"/>
    </location>
</feature>
<evidence type="ECO:0000256" key="3">
    <source>
        <dbReference type="ARBA" id="ARBA00022676"/>
    </source>
</evidence>
<dbReference type="AlphaFoldDB" id="A0A1W1H1S2"/>
<evidence type="ECO:0000256" key="5">
    <source>
        <dbReference type="ARBA" id="ARBA00022692"/>
    </source>
</evidence>
<keyword evidence="3 9" id="KW-0328">Glycosyltransferase</keyword>
<proteinExistence type="predicted"/>
<accession>A0A1W1H1S2</accession>
<evidence type="ECO:0000256" key="2">
    <source>
        <dbReference type="ARBA" id="ARBA00022475"/>
    </source>
</evidence>
<keyword evidence="2" id="KW-1003">Cell membrane</keyword>
<keyword evidence="6 8" id="KW-1133">Transmembrane helix</keyword>
<evidence type="ECO:0000313" key="10">
    <source>
        <dbReference type="Proteomes" id="UP000191133"/>
    </source>
</evidence>
<dbReference type="PANTHER" id="PTHR33908">
    <property type="entry name" value="MANNOSYLTRANSFERASE YKCB-RELATED"/>
    <property type="match status" value="1"/>
</dbReference>
<dbReference type="RefSeq" id="WP_258954811.1">
    <property type="nucleotide sequence ID" value="NZ_FWEU01000004.1"/>
</dbReference>
<evidence type="ECO:0000256" key="4">
    <source>
        <dbReference type="ARBA" id="ARBA00022679"/>
    </source>
</evidence>
<feature type="transmembrane region" description="Helical" evidence="8">
    <location>
        <begin position="342"/>
        <end position="361"/>
    </location>
</feature>